<dbReference type="RefSeq" id="WP_244562302.1">
    <property type="nucleotide sequence ID" value="NZ_LT670844.1"/>
</dbReference>
<evidence type="ECO:0000259" key="3">
    <source>
        <dbReference type="PROSITE" id="PS51464"/>
    </source>
</evidence>
<dbReference type="Proteomes" id="UP000189935">
    <property type="component" value="Chromosome I"/>
</dbReference>
<dbReference type="InterPro" id="IPR035490">
    <property type="entry name" value="GlmS/FrlB_SIS"/>
</dbReference>
<dbReference type="Pfam" id="PF01380">
    <property type="entry name" value="SIS"/>
    <property type="match status" value="2"/>
</dbReference>
<dbReference type="SUPFAM" id="SSF53697">
    <property type="entry name" value="SIS domain"/>
    <property type="match status" value="1"/>
</dbReference>
<dbReference type="PANTHER" id="PTHR10937">
    <property type="entry name" value="GLUCOSAMINE--FRUCTOSE-6-PHOSPHATE AMINOTRANSFERASE, ISOMERIZING"/>
    <property type="match status" value="1"/>
</dbReference>
<dbReference type="EMBL" id="LT670844">
    <property type="protein sequence ID" value="SHK39243.1"/>
    <property type="molecule type" value="Genomic_DNA"/>
</dbReference>
<protein>
    <submittedName>
        <fullName evidence="4">Glutamine--fructose-6-phosphate transaminase</fullName>
    </submittedName>
</protein>
<keyword evidence="2" id="KW-0677">Repeat</keyword>
<organism evidence="4 5">
    <name type="scientific">Bradyrhizobium lablabi</name>
    <dbReference type="NCBI Taxonomy" id="722472"/>
    <lineage>
        <taxon>Bacteria</taxon>
        <taxon>Pseudomonadati</taxon>
        <taxon>Pseudomonadota</taxon>
        <taxon>Alphaproteobacteria</taxon>
        <taxon>Hyphomicrobiales</taxon>
        <taxon>Nitrobacteraceae</taxon>
        <taxon>Bradyrhizobium</taxon>
    </lineage>
</organism>
<reference evidence="4 5" key="1">
    <citation type="submission" date="2016-11" db="EMBL/GenBank/DDBJ databases">
        <authorList>
            <person name="Jaros S."/>
            <person name="Januszkiewicz K."/>
            <person name="Wedrychowicz H."/>
        </authorList>
    </citation>
    <scope>NUCLEOTIDE SEQUENCE [LARGE SCALE GENOMIC DNA]</scope>
    <source>
        <strain evidence="4 5">GAS499</strain>
    </source>
</reference>
<feature type="domain" description="SIS" evidence="3">
    <location>
        <begin position="197"/>
        <end position="330"/>
    </location>
</feature>
<dbReference type="PROSITE" id="PS51464">
    <property type="entry name" value="SIS"/>
    <property type="match status" value="2"/>
</dbReference>
<keyword evidence="1" id="KW-0032">Aminotransferase</keyword>
<dbReference type="InterPro" id="IPR001347">
    <property type="entry name" value="SIS_dom"/>
</dbReference>
<gene>
    <name evidence="4" type="ORF">SAMN05444159_3144</name>
</gene>
<accession>A0A1M6S3D3</accession>
<dbReference type="CDD" id="cd05009">
    <property type="entry name" value="SIS_GlmS_GlmD_2"/>
    <property type="match status" value="1"/>
</dbReference>
<dbReference type="InterPro" id="IPR046348">
    <property type="entry name" value="SIS_dom_sf"/>
</dbReference>
<dbReference type="InterPro" id="IPR035466">
    <property type="entry name" value="GlmS/AgaS_SIS"/>
</dbReference>
<dbReference type="AlphaFoldDB" id="A0A1M6S3D3"/>
<dbReference type="CDD" id="cd05008">
    <property type="entry name" value="SIS_GlmS_GlmD_1"/>
    <property type="match status" value="1"/>
</dbReference>
<dbReference type="PANTHER" id="PTHR10937:SF8">
    <property type="entry name" value="AMINOTRANSFERASE-RELATED"/>
    <property type="match status" value="1"/>
</dbReference>
<dbReference type="GO" id="GO:1901135">
    <property type="term" value="P:carbohydrate derivative metabolic process"/>
    <property type="evidence" value="ECO:0007669"/>
    <property type="project" value="InterPro"/>
</dbReference>
<evidence type="ECO:0000256" key="1">
    <source>
        <dbReference type="ARBA" id="ARBA00022576"/>
    </source>
</evidence>
<dbReference type="Gene3D" id="3.40.50.10490">
    <property type="entry name" value="Glucose-6-phosphate isomerase like protein, domain 1"/>
    <property type="match status" value="2"/>
</dbReference>
<feature type="domain" description="SIS" evidence="3">
    <location>
        <begin position="33"/>
        <end position="184"/>
    </location>
</feature>
<dbReference type="GO" id="GO:0097367">
    <property type="term" value="F:carbohydrate derivative binding"/>
    <property type="evidence" value="ECO:0007669"/>
    <property type="project" value="InterPro"/>
</dbReference>
<name>A0A1M6S3D3_9BRAD</name>
<evidence type="ECO:0000313" key="5">
    <source>
        <dbReference type="Proteomes" id="UP000189935"/>
    </source>
</evidence>
<evidence type="ECO:0000313" key="4">
    <source>
        <dbReference type="EMBL" id="SHK39243.1"/>
    </source>
</evidence>
<dbReference type="GO" id="GO:0008483">
    <property type="term" value="F:transaminase activity"/>
    <property type="evidence" value="ECO:0007669"/>
    <property type="project" value="UniProtKB-KW"/>
</dbReference>
<sequence>MAQSGSSAMAHEILESADVVSRIVRDRHAIAEVARCLDIGAAPVAVLCGRGSSGHAGVFLRYLIETRLHLPVSASAPSVITAFRKPLTLRNALFIVISQSGRSPDLIAATQSARASGARTVAIVNALPSPVADAAEFVVPIEAGPEHSVAATKTVVGSMAAGAELIAALADDTALRSALDRLPERLYRGLTLDWTEVSDDLAGASAVFVASRGLGLGSAREIALKLAEILRLPALGFSAAELQHGPRAALSSKTPVIMMRLMDETAATVDAVATELRERKIALHLCGGPRSTLPWLGDDDPATDAITMLVPAYRMIERTAQEWGFDPDRPLQLSKVTETF</sequence>
<keyword evidence="1" id="KW-0808">Transferase</keyword>
<proteinExistence type="predicted"/>
<evidence type="ECO:0000256" key="2">
    <source>
        <dbReference type="ARBA" id="ARBA00022737"/>
    </source>
</evidence>